<dbReference type="PROSITE" id="PS00031">
    <property type="entry name" value="NUCLEAR_REC_DBD_1"/>
    <property type="match status" value="1"/>
</dbReference>
<evidence type="ECO:0000256" key="4">
    <source>
        <dbReference type="ARBA" id="ARBA00022833"/>
    </source>
</evidence>
<dbReference type="GO" id="GO:0008270">
    <property type="term" value="F:zinc ion binding"/>
    <property type="evidence" value="ECO:0007669"/>
    <property type="project" value="UniProtKB-KW"/>
</dbReference>
<keyword evidence="2" id="KW-0479">Metal-binding</keyword>
<evidence type="ECO:0000256" key="9">
    <source>
        <dbReference type="ARBA" id="ARBA00023242"/>
    </source>
</evidence>
<comment type="subcellular location">
    <subcellularLocation>
        <location evidence="1">Nucleus</location>
    </subcellularLocation>
</comment>
<evidence type="ECO:0000256" key="3">
    <source>
        <dbReference type="ARBA" id="ARBA00022771"/>
    </source>
</evidence>
<dbReference type="AlphaFoldDB" id="A0A182IRJ8"/>
<dbReference type="EnsemblMetazoa" id="AATE004130-RA">
    <property type="protein sequence ID" value="AATE004130-PA.1"/>
    <property type="gene ID" value="AATE004130"/>
</dbReference>
<evidence type="ECO:0000256" key="7">
    <source>
        <dbReference type="ARBA" id="ARBA00023163"/>
    </source>
</evidence>
<reference evidence="10" key="1">
    <citation type="submission" date="2022-08" db="UniProtKB">
        <authorList>
            <consortium name="EnsemblMetazoa"/>
        </authorList>
    </citation>
    <scope>IDENTIFICATION</scope>
    <source>
        <strain evidence="10">EBRO</strain>
    </source>
</reference>
<keyword evidence="7" id="KW-0804">Transcription</keyword>
<dbReference type="SUPFAM" id="SSF48508">
    <property type="entry name" value="Nuclear receptor ligand-binding domain"/>
    <property type="match status" value="1"/>
</dbReference>
<dbReference type="Gene3D" id="3.30.50.10">
    <property type="entry name" value="Erythroid Transcription Factor GATA-1, subunit A"/>
    <property type="match status" value="1"/>
</dbReference>
<name>A0A182IRJ8_ANOAO</name>
<evidence type="ECO:0000256" key="1">
    <source>
        <dbReference type="ARBA" id="ARBA00004123"/>
    </source>
</evidence>
<evidence type="ECO:0000313" key="10">
    <source>
        <dbReference type="EnsemblMetazoa" id="AATE004130-PA.1"/>
    </source>
</evidence>
<evidence type="ECO:0000256" key="8">
    <source>
        <dbReference type="ARBA" id="ARBA00023170"/>
    </source>
</evidence>
<keyword evidence="4" id="KW-0862">Zinc</keyword>
<dbReference type="InterPro" id="IPR013088">
    <property type="entry name" value="Znf_NHR/GATA"/>
</dbReference>
<organism evidence="10">
    <name type="scientific">Anopheles atroparvus</name>
    <name type="common">European mosquito</name>
    <dbReference type="NCBI Taxonomy" id="41427"/>
    <lineage>
        <taxon>Eukaryota</taxon>
        <taxon>Metazoa</taxon>
        <taxon>Ecdysozoa</taxon>
        <taxon>Arthropoda</taxon>
        <taxon>Hexapoda</taxon>
        <taxon>Insecta</taxon>
        <taxon>Pterygota</taxon>
        <taxon>Neoptera</taxon>
        <taxon>Endopterygota</taxon>
        <taxon>Diptera</taxon>
        <taxon>Nematocera</taxon>
        <taxon>Culicoidea</taxon>
        <taxon>Culicidae</taxon>
        <taxon>Anophelinae</taxon>
        <taxon>Anopheles</taxon>
    </lineage>
</organism>
<dbReference type="InterPro" id="IPR035500">
    <property type="entry name" value="NHR-like_dom_sf"/>
</dbReference>
<dbReference type="PANTHER" id="PTHR24083">
    <property type="entry name" value="NUCLEAR HORMONE RECEPTOR"/>
    <property type="match status" value="1"/>
</dbReference>
<accession>A0A182IRJ8</accession>
<dbReference type="GO" id="GO:0003700">
    <property type="term" value="F:DNA-binding transcription factor activity"/>
    <property type="evidence" value="ECO:0007669"/>
    <property type="project" value="InterPro"/>
</dbReference>
<dbReference type="Pfam" id="PF00105">
    <property type="entry name" value="zf-C4"/>
    <property type="match status" value="1"/>
</dbReference>
<sequence length="483" mass="53699">MSTAVLVCRVCGDRSSGKHYGTVCCDGCSCFFKRSIRKRAVYSCISGQGGCSVDKARRNWCPFCRLQKCILVGMNATAVQQERGPRKSRKAVAHKVQPRKANIERGQTLAIGENADGFSVQILSQVLMACIRQVRHNEHFAIFSRTQQNEILRHVWYECFLLRVANWSIDISALVDRCSGHLRSVLDDIRALQVDLIEISLLETLILCRKGSPAGGPASLLLLALWHLLHLIKIFCFFSFLLVQSPPPGIDQTDNRPTPNGVELHAALPGTSERSPVRLGKLLLGLRTVAMRFNEFSVRAMLRESSDTELGWCTHRSPSASTLSRSSFPLCARSAISAIPLRNARPRSLISDCRLEVLLLPPAVWLMTAKDDGDSGISSIFSRSWATLADCWRCIPVRLRGFPAPASDVDVVEVMDGMEVSVPIRASCSRSTDIDETVSRVGRFWLVLEVSPAGATSSLSRLNWRRRKRVEPGLLEQLSERSW</sequence>
<keyword evidence="8" id="KW-0675">Receptor</keyword>
<dbReference type="SMART" id="SM00399">
    <property type="entry name" value="ZnF_C4"/>
    <property type="match status" value="1"/>
</dbReference>
<proteinExistence type="predicted"/>
<keyword evidence="3" id="KW-0863">Zinc-finger</keyword>
<dbReference type="CDD" id="cd06957">
    <property type="entry name" value="NR_DBD_PNR_like_2"/>
    <property type="match status" value="1"/>
</dbReference>
<dbReference type="Gene3D" id="1.10.565.10">
    <property type="entry name" value="Retinoid X Receptor"/>
    <property type="match status" value="1"/>
</dbReference>
<dbReference type="SUPFAM" id="SSF57716">
    <property type="entry name" value="Glucocorticoid receptor-like (DNA-binding domain)"/>
    <property type="match status" value="1"/>
</dbReference>
<keyword evidence="6" id="KW-0238">DNA-binding</keyword>
<dbReference type="STRING" id="41427.A0A182IRJ8"/>
<evidence type="ECO:0000256" key="5">
    <source>
        <dbReference type="ARBA" id="ARBA00023015"/>
    </source>
</evidence>
<dbReference type="InterPro" id="IPR050274">
    <property type="entry name" value="Nuclear_hormone_rcpt_NR2"/>
</dbReference>
<evidence type="ECO:0000256" key="2">
    <source>
        <dbReference type="ARBA" id="ARBA00022723"/>
    </source>
</evidence>
<dbReference type="InterPro" id="IPR001628">
    <property type="entry name" value="Znf_hrmn_rcpt"/>
</dbReference>
<dbReference type="PROSITE" id="PS51030">
    <property type="entry name" value="NUCLEAR_REC_DBD_2"/>
    <property type="match status" value="1"/>
</dbReference>
<keyword evidence="5" id="KW-0805">Transcription regulation</keyword>
<keyword evidence="9" id="KW-0539">Nucleus</keyword>
<evidence type="ECO:0000256" key="6">
    <source>
        <dbReference type="ARBA" id="ARBA00023125"/>
    </source>
</evidence>
<dbReference type="PRINTS" id="PR00047">
    <property type="entry name" value="STROIDFINGER"/>
</dbReference>
<dbReference type="GO" id="GO:0043565">
    <property type="term" value="F:sequence-specific DNA binding"/>
    <property type="evidence" value="ECO:0007669"/>
    <property type="project" value="InterPro"/>
</dbReference>
<dbReference type="GO" id="GO:0005634">
    <property type="term" value="C:nucleus"/>
    <property type="evidence" value="ECO:0007669"/>
    <property type="project" value="UniProtKB-SubCell"/>
</dbReference>
<dbReference type="VEuPathDB" id="VectorBase:AATE004130"/>
<protein>
    <submittedName>
        <fullName evidence="10">Uncharacterized protein</fullName>
    </submittedName>
</protein>